<evidence type="ECO:0000256" key="1">
    <source>
        <dbReference type="ARBA" id="ARBA00022603"/>
    </source>
</evidence>
<dbReference type="Pfam" id="PF13649">
    <property type="entry name" value="Methyltransf_25"/>
    <property type="match status" value="1"/>
</dbReference>
<keyword evidence="1 4" id="KW-0489">Methyltransferase</keyword>
<dbReference type="GO" id="GO:0032259">
    <property type="term" value="P:methylation"/>
    <property type="evidence" value="ECO:0007669"/>
    <property type="project" value="UniProtKB-KW"/>
</dbReference>
<keyword evidence="2 4" id="KW-0808">Transferase</keyword>
<dbReference type="PANTHER" id="PTHR43861">
    <property type="entry name" value="TRANS-ACONITATE 2-METHYLTRANSFERASE-RELATED"/>
    <property type="match status" value="1"/>
</dbReference>
<proteinExistence type="predicted"/>
<dbReference type="OrthoDB" id="7365827at2"/>
<protein>
    <submittedName>
        <fullName evidence="4">Methyltransferase type 12</fullName>
    </submittedName>
</protein>
<dbReference type="InterPro" id="IPR029063">
    <property type="entry name" value="SAM-dependent_MTases_sf"/>
</dbReference>
<dbReference type="Proteomes" id="UP000045545">
    <property type="component" value="Unassembled WGS sequence"/>
</dbReference>
<dbReference type="CDD" id="cd02440">
    <property type="entry name" value="AdoMet_MTases"/>
    <property type="match status" value="1"/>
</dbReference>
<evidence type="ECO:0000259" key="3">
    <source>
        <dbReference type="Pfam" id="PF13649"/>
    </source>
</evidence>
<reference evidence="4 5" key="1">
    <citation type="submission" date="2015-03" db="EMBL/GenBank/DDBJ databases">
        <authorList>
            <person name="Murphy D."/>
        </authorList>
    </citation>
    <scope>NUCLEOTIDE SEQUENCE [LARGE SCALE GENOMIC DNA]</scope>
    <source>
        <strain evidence="4 5">OL-4</strain>
    </source>
</reference>
<dbReference type="RefSeq" id="WP_046499910.1">
    <property type="nucleotide sequence ID" value="NZ_CGIH01000050.1"/>
</dbReference>
<dbReference type="GO" id="GO:0008168">
    <property type="term" value="F:methyltransferase activity"/>
    <property type="evidence" value="ECO:0007669"/>
    <property type="project" value="UniProtKB-KW"/>
</dbReference>
<dbReference type="SUPFAM" id="SSF53335">
    <property type="entry name" value="S-adenosyl-L-methionine-dependent methyltransferases"/>
    <property type="match status" value="1"/>
</dbReference>
<dbReference type="EMBL" id="CGIH01000050">
    <property type="protein sequence ID" value="CFY07357.1"/>
    <property type="molecule type" value="Genomic_DNA"/>
</dbReference>
<evidence type="ECO:0000313" key="5">
    <source>
        <dbReference type="Proteomes" id="UP000045545"/>
    </source>
</evidence>
<name>A0A0E3W3V3_9FIRM</name>
<dbReference type="InterPro" id="IPR041698">
    <property type="entry name" value="Methyltransf_25"/>
</dbReference>
<dbReference type="STRING" id="690567.2655"/>
<dbReference type="AlphaFoldDB" id="A0A0E3W3V3"/>
<organism evidence="4 5">
    <name type="scientific">Syntrophomonas zehnderi OL-4</name>
    <dbReference type="NCBI Taxonomy" id="690567"/>
    <lineage>
        <taxon>Bacteria</taxon>
        <taxon>Bacillati</taxon>
        <taxon>Bacillota</taxon>
        <taxon>Clostridia</taxon>
        <taxon>Eubacteriales</taxon>
        <taxon>Syntrophomonadaceae</taxon>
        <taxon>Syntrophomonas</taxon>
    </lineage>
</organism>
<dbReference type="PANTHER" id="PTHR43861:SF1">
    <property type="entry name" value="TRANS-ACONITATE 2-METHYLTRANSFERASE"/>
    <property type="match status" value="1"/>
</dbReference>
<gene>
    <name evidence="4" type="ORF">2655</name>
</gene>
<feature type="domain" description="Methyltransferase" evidence="3">
    <location>
        <begin position="50"/>
        <end position="151"/>
    </location>
</feature>
<evidence type="ECO:0000313" key="4">
    <source>
        <dbReference type="EMBL" id="CFY07357.1"/>
    </source>
</evidence>
<accession>A0A0E3W3V3</accession>
<sequence>MPNTDYGIWKATELTEKYLAGVRGAIPLATEQIDLMLRIIGACDIEVESILDLGCGDGILAASILQQYTNASGVLLDISESMIQAAKDKFANHNGNLDFVLFDFGNNQWIERVQAQGPFSVIISGFSIHHQTDERKQEIYAEIFELLTPGGLFLNLENVSSSTNWVSKLFDDLFIDSLYNMYLTNGVEKTRQEVSEYWFNREDIEVNKLAPVEKQCDWLRQIGFSDVDCYFKILEIALFGGRKPR</sequence>
<evidence type="ECO:0000256" key="2">
    <source>
        <dbReference type="ARBA" id="ARBA00022679"/>
    </source>
</evidence>
<dbReference type="Gene3D" id="3.40.50.150">
    <property type="entry name" value="Vaccinia Virus protein VP39"/>
    <property type="match status" value="1"/>
</dbReference>
<keyword evidence="5" id="KW-1185">Reference proteome</keyword>